<proteinExistence type="predicted"/>
<protein>
    <recommendedName>
        <fullName evidence="3">Nif11 domain-containing protein</fullName>
    </recommendedName>
</protein>
<sequence length="117" mass="11803">MSIEATVEFLDSAATTPGLQAELAAATKDLPPAEIAGAIATVAARHGCHLSSDDIALMNQRMLGLPVQLSDASLDGVSGGGALEDLMASFDKSFADYMNVLNNTGSVGRGPGSAQPA</sequence>
<name>A0A917BQ23_9HYPH</name>
<dbReference type="EMBL" id="BMCT01000001">
    <property type="protein sequence ID" value="GGF52372.1"/>
    <property type="molecule type" value="Genomic_DNA"/>
</dbReference>
<dbReference type="Proteomes" id="UP000606044">
    <property type="component" value="Unassembled WGS sequence"/>
</dbReference>
<organism evidence="1 2">
    <name type="scientific">Azorhizobium oxalatiphilum</name>
    <dbReference type="NCBI Taxonomy" id="980631"/>
    <lineage>
        <taxon>Bacteria</taxon>
        <taxon>Pseudomonadati</taxon>
        <taxon>Pseudomonadota</taxon>
        <taxon>Alphaproteobacteria</taxon>
        <taxon>Hyphomicrobiales</taxon>
        <taxon>Xanthobacteraceae</taxon>
        <taxon>Azorhizobium</taxon>
    </lineage>
</organism>
<keyword evidence="2" id="KW-1185">Reference proteome</keyword>
<accession>A0A917BQ23</accession>
<dbReference type="AlphaFoldDB" id="A0A917BQ23"/>
<evidence type="ECO:0000313" key="1">
    <source>
        <dbReference type="EMBL" id="GGF52372.1"/>
    </source>
</evidence>
<reference evidence="1" key="1">
    <citation type="journal article" date="2014" name="Int. J. Syst. Evol. Microbiol.">
        <title>Complete genome sequence of Corynebacterium casei LMG S-19264T (=DSM 44701T), isolated from a smear-ripened cheese.</title>
        <authorList>
            <consortium name="US DOE Joint Genome Institute (JGI-PGF)"/>
            <person name="Walter F."/>
            <person name="Albersmeier A."/>
            <person name="Kalinowski J."/>
            <person name="Ruckert C."/>
        </authorList>
    </citation>
    <scope>NUCLEOTIDE SEQUENCE</scope>
    <source>
        <strain evidence="1">CCM 7897</strain>
    </source>
</reference>
<evidence type="ECO:0008006" key="3">
    <source>
        <dbReference type="Google" id="ProtNLM"/>
    </source>
</evidence>
<reference evidence="1" key="2">
    <citation type="submission" date="2020-09" db="EMBL/GenBank/DDBJ databases">
        <authorList>
            <person name="Sun Q."/>
            <person name="Sedlacek I."/>
        </authorList>
    </citation>
    <scope>NUCLEOTIDE SEQUENCE</scope>
    <source>
        <strain evidence="1">CCM 7897</strain>
    </source>
</reference>
<evidence type="ECO:0000313" key="2">
    <source>
        <dbReference type="Proteomes" id="UP000606044"/>
    </source>
</evidence>
<gene>
    <name evidence="1" type="ORF">GCM10007301_09840</name>
</gene>
<comment type="caution">
    <text evidence="1">The sequence shown here is derived from an EMBL/GenBank/DDBJ whole genome shotgun (WGS) entry which is preliminary data.</text>
</comment>